<feature type="compositionally biased region" description="Basic and acidic residues" evidence="1">
    <location>
        <begin position="83"/>
        <end position="99"/>
    </location>
</feature>
<feature type="compositionally biased region" description="Acidic residues" evidence="1">
    <location>
        <begin position="26"/>
        <end position="70"/>
    </location>
</feature>
<sequence>MAPRKRSPVVDNDDGGDEPLEHLFYDGDDETGDGGFESDVDGDVDSDIDGEFECGLDSDSDSDDDSEAGEPDSYIDIGIDVDYPPKDDLDREPETDTHGDVAVNDASDGGNRGTEANKSHGANHPKSRAFDIQAAFDRMSSIDMDDDEAVERMIADLMDPADRQAMEMTQEKMEGIISKLPNNAEGIRVLDNDPEAKRCAEKHRERLGTLIKRQAKLMLAIGDVRNIPSGMRPWAMITVANASTESRERLLKVLTHPAIHPLPYQYRLGKDQWSPEMFKKAPKINLKAPDQAGDCATTYLGIGRHEDGTYYMYIGSASGTKPTAGAIGEGSRMRVHDTILNAGAAAILRERRSTVRTKGAPALLVHELFSQCAEYSFMALFRLPIDIEDPLYPMCAALALVAENLMTLLLDSLTISRVPRNSRNVAYQVMSQALMAALRPEEGFPKGTWDGANVVLPMVQTAPAIWALRRKHRRLVLTPELKAKLEARFDETKDPTLPEKERRRLLALEGVSDTPTNSKALQDLYATVLWEHGEQFLTYQLLRTKKNCILFSAMIEEAEHEKLANGPHGNSYHLEASLLNWDHVSQKAQDRAEEGLRKYFATGADCRKLYNGGKNDFFKNAMYKTNWETLRKGVPKTLAKAEREPRYPAPVSERLREICQKIVYQHMARQRLIEETPTSVQLPNQPVRNQGLFVGPVIEQLKHDVGISTSLEVADGVWEGQTLKGRVGRLISRVIKDLKAGLTRSDADLWANLKEVDSKWAEPQTAATDMDILLPELPQQPRRQATQTLAPGDDDSQDEIFQVLLEKHVSPDRIIKVTQRASLYGLRKNGEVVPTAGDIPHFGQDPFSLCGPDGQPPAGSAFTAESAEPQSRKGLAVNFAAISN</sequence>
<protein>
    <submittedName>
        <fullName evidence="2">Uncharacterized protein</fullName>
    </submittedName>
</protein>
<evidence type="ECO:0000256" key="1">
    <source>
        <dbReference type="SAM" id="MobiDB-lite"/>
    </source>
</evidence>
<feature type="region of interest" description="Disordered" evidence="1">
    <location>
        <begin position="1"/>
        <end position="126"/>
    </location>
</feature>
<comment type="caution">
    <text evidence="2">The sequence shown here is derived from an EMBL/GenBank/DDBJ whole genome shotgun (WGS) entry which is preliminary data.</text>
</comment>
<evidence type="ECO:0000313" key="3">
    <source>
        <dbReference type="Proteomes" id="UP001140502"/>
    </source>
</evidence>
<reference evidence="2" key="1">
    <citation type="submission" date="2022-10" db="EMBL/GenBank/DDBJ databases">
        <title>Tapping the CABI collections for fungal endophytes: first genome assemblies for Collariella, Neodidymelliopsis, Ascochyta clinopodiicola, Didymella pomorum, Didymosphaeria variabile, Neocosmospora piperis and Neocucurbitaria cava.</title>
        <authorList>
            <person name="Hill R."/>
        </authorList>
    </citation>
    <scope>NUCLEOTIDE SEQUENCE</scope>
    <source>
        <strain evidence="2">IMI 366586</strain>
    </source>
</reference>
<organism evidence="2 3">
    <name type="scientific">Fusarium piperis</name>
    <dbReference type="NCBI Taxonomy" id="1435070"/>
    <lineage>
        <taxon>Eukaryota</taxon>
        <taxon>Fungi</taxon>
        <taxon>Dikarya</taxon>
        <taxon>Ascomycota</taxon>
        <taxon>Pezizomycotina</taxon>
        <taxon>Sordariomycetes</taxon>
        <taxon>Hypocreomycetidae</taxon>
        <taxon>Hypocreales</taxon>
        <taxon>Nectriaceae</taxon>
        <taxon>Fusarium</taxon>
        <taxon>Fusarium solani species complex</taxon>
    </lineage>
</organism>
<dbReference type="OrthoDB" id="5103128at2759"/>
<keyword evidence="3" id="KW-1185">Reference proteome</keyword>
<dbReference type="Proteomes" id="UP001140502">
    <property type="component" value="Unassembled WGS sequence"/>
</dbReference>
<evidence type="ECO:0000313" key="2">
    <source>
        <dbReference type="EMBL" id="KAJ4327965.1"/>
    </source>
</evidence>
<accession>A0A9W9BU55</accession>
<dbReference type="EMBL" id="JAPEUR010000017">
    <property type="protein sequence ID" value="KAJ4327965.1"/>
    <property type="molecule type" value="Genomic_DNA"/>
</dbReference>
<name>A0A9W9BU55_9HYPO</name>
<dbReference type="AlphaFoldDB" id="A0A9W9BU55"/>
<proteinExistence type="predicted"/>
<gene>
    <name evidence="2" type="ORF">N0V84_001640</name>
</gene>